<dbReference type="EMBL" id="JAHEAC010000092">
    <property type="protein sequence ID" value="MBX8644726.1"/>
    <property type="molecule type" value="Genomic_DNA"/>
</dbReference>
<evidence type="ECO:0000256" key="1">
    <source>
        <dbReference type="SAM" id="Phobius"/>
    </source>
</evidence>
<dbReference type="Proteomes" id="UP000750197">
    <property type="component" value="Unassembled WGS sequence"/>
</dbReference>
<keyword evidence="1" id="KW-1133">Transmembrane helix</keyword>
<name>A0A8J8CGT7_9ARCH</name>
<feature type="transmembrane region" description="Helical" evidence="1">
    <location>
        <begin position="29"/>
        <end position="49"/>
    </location>
</feature>
<keyword evidence="1" id="KW-0472">Membrane</keyword>
<dbReference type="Proteomes" id="UP000716004">
    <property type="component" value="Unassembled WGS sequence"/>
</dbReference>
<feature type="transmembrane region" description="Helical" evidence="1">
    <location>
        <begin position="102"/>
        <end position="121"/>
    </location>
</feature>
<feature type="transmembrane region" description="Helical" evidence="1">
    <location>
        <begin position="133"/>
        <end position="160"/>
    </location>
</feature>
<feature type="transmembrane region" description="Helical" evidence="1">
    <location>
        <begin position="180"/>
        <end position="202"/>
    </location>
</feature>
<accession>A0A8J8CGT7</accession>
<dbReference type="AlphaFoldDB" id="A0A8J8CGT7"/>
<evidence type="ECO:0000313" key="3">
    <source>
        <dbReference type="EMBL" id="MBX8644726.1"/>
    </source>
</evidence>
<reference evidence="3" key="1">
    <citation type="submission" date="2021-05" db="EMBL/GenBank/DDBJ databases">
        <title>Genomic insights into ecological role and evolution of a novel Thermoplasmata order Candidatus Sysuiplasmatales.</title>
        <authorList>
            <person name="Yuan Y."/>
        </authorList>
    </citation>
    <scope>NUCLEOTIDE SEQUENCE</scope>
    <source>
        <strain evidence="3">TUT19-bin139</strain>
        <strain evidence="2">YP2-bin.285</strain>
    </source>
</reference>
<proteinExistence type="predicted"/>
<evidence type="ECO:0000313" key="2">
    <source>
        <dbReference type="EMBL" id="MBX8632422.1"/>
    </source>
</evidence>
<gene>
    <name evidence="2" type="ORF">J9259_07920</name>
    <name evidence="3" type="ORF">KIY12_08405</name>
</gene>
<keyword evidence="1" id="KW-0812">Transmembrane</keyword>
<dbReference type="EMBL" id="JAGVSJ010000026">
    <property type="protein sequence ID" value="MBX8632422.1"/>
    <property type="molecule type" value="Genomic_DNA"/>
</dbReference>
<comment type="caution">
    <text evidence="3">The sequence shown here is derived from an EMBL/GenBank/DDBJ whole genome shotgun (WGS) entry which is preliminary data.</text>
</comment>
<sequence length="206" mass="22119">MVGENARDGVVADTASSVSTGFPLYTGSLLLWSFMLGIIPPFALIFALAVNSLVLLEYVHVITGATWTGFDLFMGLIMSMVFRTLDPRARVEVAKRLTPLNFFAVPSLATVAIVAGIYLAIRLGTFVLTSPWIIAAGIVVVVLTVQGFGIFLPNSVRIFIEVSKPKPDQGRIIRLNMLNVKLAGVQAAFQVAIIFIMAHIAVLGVG</sequence>
<protein>
    <submittedName>
        <fullName evidence="3">Uncharacterized protein</fullName>
    </submittedName>
</protein>
<organism evidence="3 4">
    <name type="scientific">Candidatus Sysuiplasma superficiale</name>
    <dbReference type="NCBI Taxonomy" id="2823368"/>
    <lineage>
        <taxon>Archaea</taxon>
        <taxon>Methanobacteriati</taxon>
        <taxon>Thermoplasmatota</taxon>
        <taxon>Thermoplasmata</taxon>
        <taxon>Candidatus Sysuiplasmatales</taxon>
        <taxon>Candidatus Sysuiplasmataceae</taxon>
        <taxon>Candidatus Sysuiplasma</taxon>
    </lineage>
</organism>
<evidence type="ECO:0000313" key="4">
    <source>
        <dbReference type="Proteomes" id="UP000750197"/>
    </source>
</evidence>
<feature type="transmembrane region" description="Helical" evidence="1">
    <location>
        <begin position="61"/>
        <end position="82"/>
    </location>
</feature>